<feature type="transmembrane region" description="Helical" evidence="5">
    <location>
        <begin position="240"/>
        <end position="261"/>
    </location>
</feature>
<feature type="transmembrane region" description="Helical" evidence="5">
    <location>
        <begin position="369"/>
        <end position="393"/>
    </location>
</feature>
<feature type="transmembrane region" description="Helical" evidence="5">
    <location>
        <begin position="399"/>
        <end position="420"/>
    </location>
</feature>
<feature type="transmembrane region" description="Helical" evidence="5">
    <location>
        <begin position="309"/>
        <end position="330"/>
    </location>
</feature>
<dbReference type="PROSITE" id="PS50850">
    <property type="entry name" value="MFS"/>
    <property type="match status" value="1"/>
</dbReference>
<feature type="transmembrane region" description="Helical" evidence="5">
    <location>
        <begin position="12"/>
        <end position="31"/>
    </location>
</feature>
<dbReference type="GO" id="GO:0046943">
    <property type="term" value="F:carboxylic acid transmembrane transporter activity"/>
    <property type="evidence" value="ECO:0007669"/>
    <property type="project" value="TreeGrafter"/>
</dbReference>
<dbReference type="PANTHER" id="PTHR23508">
    <property type="entry name" value="CARBOXYLIC ACID TRANSPORTER PROTEIN HOMOLOG"/>
    <property type="match status" value="1"/>
</dbReference>
<accession>A0A7K0DSF1</accession>
<keyword evidence="3 5" id="KW-1133">Transmembrane helix</keyword>
<evidence type="ECO:0000256" key="1">
    <source>
        <dbReference type="ARBA" id="ARBA00004651"/>
    </source>
</evidence>
<feature type="transmembrane region" description="Helical" evidence="5">
    <location>
        <begin position="281"/>
        <end position="302"/>
    </location>
</feature>
<dbReference type="PROSITE" id="PS00216">
    <property type="entry name" value="SUGAR_TRANSPORT_1"/>
    <property type="match status" value="1"/>
</dbReference>
<evidence type="ECO:0000256" key="2">
    <source>
        <dbReference type="ARBA" id="ARBA00022692"/>
    </source>
</evidence>
<feature type="transmembrane region" description="Helical" evidence="5">
    <location>
        <begin position="97"/>
        <end position="120"/>
    </location>
</feature>
<evidence type="ECO:0000259" key="6">
    <source>
        <dbReference type="PROSITE" id="PS50850"/>
    </source>
</evidence>
<evidence type="ECO:0000313" key="7">
    <source>
        <dbReference type="EMBL" id="MQY28695.1"/>
    </source>
</evidence>
<feature type="transmembrane region" description="Helical" evidence="5">
    <location>
        <begin position="336"/>
        <end position="357"/>
    </location>
</feature>
<evidence type="ECO:0000256" key="4">
    <source>
        <dbReference type="ARBA" id="ARBA00023136"/>
    </source>
</evidence>
<dbReference type="InterPro" id="IPR005828">
    <property type="entry name" value="MFS_sugar_transport-like"/>
</dbReference>
<dbReference type="Pfam" id="PF00083">
    <property type="entry name" value="Sugar_tr"/>
    <property type="match status" value="1"/>
</dbReference>
<dbReference type="PROSITE" id="PS00217">
    <property type="entry name" value="SUGAR_TRANSPORT_2"/>
    <property type="match status" value="1"/>
</dbReference>
<dbReference type="CDD" id="cd17316">
    <property type="entry name" value="MFS_SV2_like"/>
    <property type="match status" value="1"/>
</dbReference>
<evidence type="ECO:0000256" key="5">
    <source>
        <dbReference type="SAM" id="Phobius"/>
    </source>
</evidence>
<keyword evidence="2 5" id="KW-0812">Transmembrane</keyword>
<dbReference type="InterPro" id="IPR020846">
    <property type="entry name" value="MFS_dom"/>
</dbReference>
<feature type="transmembrane region" description="Helical" evidence="5">
    <location>
        <begin position="160"/>
        <end position="180"/>
    </location>
</feature>
<dbReference type="InterPro" id="IPR036259">
    <property type="entry name" value="MFS_trans_sf"/>
</dbReference>
<sequence length="433" mass="46331">MSRWHVKARVAVGAVTFFDGFDQLMIAYAMPKLAAKWHLTSTAGSWVIAAGGIGMLIGSLLGGRFADRIGRLPVVIGAMVLYSVMSLGMAFSDTLPLFVLFRFVQGIGLGAEVPVATCYIGEVSKAHHRGRFVLLYETIFPVGLLLSSVVSSWVVPHLGYRWLFAVGLIPIVLLPVLLRLPESPRWLASRGRLTDADAALTRIEGEIVAAGGVLPEPRPMTVAAAAPQTARLAELFQGVYLRRTLVIGFTWLTTFFANYGLTSWLPTLYTKTFKVSLNTALHYSIVTTAVGVVGCVLVALLIDGIGRRVCISVALLVASALLFLTAATGTGSAFRVMLWCSASSLFVFSVTLALYLYTTEVYPTRMRALGVSFGGACGRLGMVIGPVTVGWLLDHGTLRTLFLIFGAVALAGGLAFGGFATETKEKTLEEIAS</sequence>
<feature type="transmembrane region" description="Helical" evidence="5">
    <location>
        <begin position="132"/>
        <end position="154"/>
    </location>
</feature>
<dbReference type="InterPro" id="IPR005829">
    <property type="entry name" value="Sugar_transporter_CS"/>
</dbReference>
<feature type="transmembrane region" description="Helical" evidence="5">
    <location>
        <begin position="43"/>
        <end position="62"/>
    </location>
</feature>
<keyword evidence="8" id="KW-1185">Reference proteome</keyword>
<gene>
    <name evidence="7" type="primary">naiP_1</name>
    <name evidence="7" type="ORF">NRB56_42790</name>
</gene>
<dbReference type="EMBL" id="WEGI01000009">
    <property type="protein sequence ID" value="MQY28695.1"/>
    <property type="molecule type" value="Genomic_DNA"/>
</dbReference>
<evidence type="ECO:0000256" key="3">
    <source>
        <dbReference type="ARBA" id="ARBA00022989"/>
    </source>
</evidence>
<evidence type="ECO:0000313" key="8">
    <source>
        <dbReference type="Proteomes" id="UP000431401"/>
    </source>
</evidence>
<comment type="caution">
    <text evidence="7">The sequence shown here is derived from an EMBL/GenBank/DDBJ whole genome shotgun (WGS) entry which is preliminary data.</text>
</comment>
<dbReference type="SUPFAM" id="SSF103473">
    <property type="entry name" value="MFS general substrate transporter"/>
    <property type="match status" value="1"/>
</dbReference>
<feature type="transmembrane region" description="Helical" evidence="5">
    <location>
        <begin position="74"/>
        <end position="91"/>
    </location>
</feature>
<keyword evidence="4 5" id="KW-0472">Membrane</keyword>
<protein>
    <submittedName>
        <fullName evidence="7">Putative niacin/nicotinamide transporter NaiP</fullName>
    </submittedName>
</protein>
<proteinExistence type="predicted"/>
<name>A0A7K0DSF1_9NOCA</name>
<organism evidence="7 8">
    <name type="scientific">Nocardia aurantia</name>
    <dbReference type="NCBI Taxonomy" id="2585199"/>
    <lineage>
        <taxon>Bacteria</taxon>
        <taxon>Bacillati</taxon>
        <taxon>Actinomycetota</taxon>
        <taxon>Actinomycetes</taxon>
        <taxon>Mycobacteriales</taxon>
        <taxon>Nocardiaceae</taxon>
        <taxon>Nocardia</taxon>
    </lineage>
</organism>
<dbReference type="PANTHER" id="PTHR23508:SF10">
    <property type="entry name" value="CARBOXYLIC ACID TRANSPORTER PROTEIN HOMOLOG"/>
    <property type="match status" value="1"/>
</dbReference>
<dbReference type="Gene3D" id="1.20.1250.20">
    <property type="entry name" value="MFS general substrate transporter like domains"/>
    <property type="match status" value="1"/>
</dbReference>
<dbReference type="RefSeq" id="WP_227838100.1">
    <property type="nucleotide sequence ID" value="NZ_WEGI01000009.1"/>
</dbReference>
<dbReference type="Proteomes" id="UP000431401">
    <property type="component" value="Unassembled WGS sequence"/>
</dbReference>
<comment type="subcellular location">
    <subcellularLocation>
        <location evidence="1">Cell membrane</location>
        <topology evidence="1">Multi-pass membrane protein</topology>
    </subcellularLocation>
</comment>
<reference evidence="7 8" key="1">
    <citation type="submission" date="2019-10" db="EMBL/GenBank/DDBJ databases">
        <title>Nocardia macrotermitis sp. nov. and Nocardia aurantia sp. nov., isolated from the gut of fungus growing-termite Macrotermes natalensis.</title>
        <authorList>
            <person name="Benndorf R."/>
            <person name="Schwitalla J."/>
            <person name="Martin K."/>
            <person name="De Beer W."/>
            <person name="Kaster A.-K."/>
            <person name="Vollmers J."/>
            <person name="Poulsen M."/>
            <person name="Beemelmanns C."/>
        </authorList>
    </citation>
    <scope>NUCLEOTIDE SEQUENCE [LARGE SCALE GENOMIC DNA]</scope>
    <source>
        <strain evidence="7 8">RB56</strain>
    </source>
</reference>
<dbReference type="GO" id="GO:0005886">
    <property type="term" value="C:plasma membrane"/>
    <property type="evidence" value="ECO:0007669"/>
    <property type="project" value="UniProtKB-SubCell"/>
</dbReference>
<feature type="domain" description="Major facilitator superfamily (MFS) profile" evidence="6">
    <location>
        <begin position="8"/>
        <end position="424"/>
    </location>
</feature>
<dbReference type="AlphaFoldDB" id="A0A7K0DSF1"/>